<dbReference type="RefSeq" id="WP_347923107.1">
    <property type="nucleotide sequence ID" value="NZ_CP157199.1"/>
</dbReference>
<organism evidence="1">
    <name type="scientific">Pontimicrobium sp. SW4</name>
    <dbReference type="NCBI Taxonomy" id="3153519"/>
    <lineage>
        <taxon>Bacteria</taxon>
        <taxon>Pseudomonadati</taxon>
        <taxon>Bacteroidota</taxon>
        <taxon>Flavobacteriia</taxon>
        <taxon>Flavobacteriales</taxon>
        <taxon>Flavobacteriaceae</taxon>
        <taxon>Pontimicrobium</taxon>
    </lineage>
</organism>
<protein>
    <submittedName>
        <fullName evidence="1">MoaD/ThiS family protein</fullName>
    </submittedName>
</protein>
<evidence type="ECO:0000313" key="1">
    <source>
        <dbReference type="EMBL" id="XBG60879.1"/>
    </source>
</evidence>
<reference evidence="1" key="1">
    <citation type="submission" date="2024-05" db="EMBL/GenBank/DDBJ databases">
        <title>Pontimicrobium maritimus sp. nov., isolated form sea water.</title>
        <authorList>
            <person name="Muhammad N."/>
            <person name="Vuong T.Q."/>
            <person name="Han H.L."/>
            <person name="Kim S.-G."/>
        </authorList>
    </citation>
    <scope>NUCLEOTIDE SEQUENCE</scope>
    <source>
        <strain evidence="1">SW4</strain>
    </source>
</reference>
<dbReference type="InterPro" id="IPR003749">
    <property type="entry name" value="ThiS/MoaD-like"/>
</dbReference>
<dbReference type="Pfam" id="PF02597">
    <property type="entry name" value="ThiS"/>
    <property type="match status" value="1"/>
</dbReference>
<sequence>MQLQIKYFGLTAEITNCNKETIEFSKTLVSELLEELYVKYPSLKQKDFKVAQNHEIVSNSSEITNPEIALLPPFSGG</sequence>
<accession>A0AAU7BRZ7</accession>
<dbReference type="CDD" id="cd00754">
    <property type="entry name" value="Ubl_MoaD"/>
    <property type="match status" value="1"/>
</dbReference>
<dbReference type="InterPro" id="IPR016155">
    <property type="entry name" value="Mopterin_synth/thiamin_S_b"/>
</dbReference>
<dbReference type="EMBL" id="CP157199">
    <property type="protein sequence ID" value="XBG60879.1"/>
    <property type="molecule type" value="Genomic_DNA"/>
</dbReference>
<dbReference type="AlphaFoldDB" id="A0AAU7BRZ7"/>
<name>A0AAU7BRZ7_9FLAO</name>
<gene>
    <name evidence="1" type="ORF">ABGB03_13535</name>
</gene>
<dbReference type="InterPro" id="IPR012675">
    <property type="entry name" value="Beta-grasp_dom_sf"/>
</dbReference>
<dbReference type="Gene3D" id="3.10.20.30">
    <property type="match status" value="1"/>
</dbReference>
<proteinExistence type="predicted"/>
<dbReference type="SUPFAM" id="SSF54285">
    <property type="entry name" value="MoaD/ThiS"/>
    <property type="match status" value="1"/>
</dbReference>